<accession>A0A6J7WTI8</accession>
<evidence type="ECO:0000313" key="2">
    <source>
        <dbReference type="EMBL" id="CAB5220012.1"/>
    </source>
</evidence>
<keyword evidence="1" id="KW-0472">Membrane</keyword>
<keyword evidence="1" id="KW-1133">Transmembrane helix</keyword>
<protein>
    <submittedName>
        <fullName evidence="2">Uncharacterized protein</fullName>
    </submittedName>
</protein>
<evidence type="ECO:0000256" key="1">
    <source>
        <dbReference type="SAM" id="Phobius"/>
    </source>
</evidence>
<feature type="transmembrane region" description="Helical" evidence="1">
    <location>
        <begin position="12"/>
        <end position="28"/>
    </location>
</feature>
<reference evidence="2" key="1">
    <citation type="submission" date="2020-05" db="EMBL/GenBank/DDBJ databases">
        <authorList>
            <person name="Chiriac C."/>
            <person name="Salcher M."/>
            <person name="Ghai R."/>
            <person name="Kavagutti S V."/>
        </authorList>
    </citation>
    <scope>NUCLEOTIDE SEQUENCE</scope>
</reference>
<keyword evidence="1" id="KW-0812">Transmembrane</keyword>
<proteinExistence type="predicted"/>
<gene>
    <name evidence="2" type="ORF">UFOVP232_25</name>
</gene>
<name>A0A6J7WTI8_9CAUD</name>
<sequence>MKSTPWERFERVVFLLCLIVVALDILYWRP</sequence>
<organism evidence="2">
    <name type="scientific">uncultured Caudovirales phage</name>
    <dbReference type="NCBI Taxonomy" id="2100421"/>
    <lineage>
        <taxon>Viruses</taxon>
        <taxon>Duplodnaviria</taxon>
        <taxon>Heunggongvirae</taxon>
        <taxon>Uroviricota</taxon>
        <taxon>Caudoviricetes</taxon>
        <taxon>Peduoviridae</taxon>
        <taxon>Maltschvirus</taxon>
        <taxon>Maltschvirus maltsch</taxon>
    </lineage>
</organism>
<dbReference type="EMBL" id="LR798281">
    <property type="protein sequence ID" value="CAB5220012.1"/>
    <property type="molecule type" value="Genomic_DNA"/>
</dbReference>